<dbReference type="GO" id="GO:0005524">
    <property type="term" value="F:ATP binding"/>
    <property type="evidence" value="ECO:0007669"/>
    <property type="project" value="UniProtKB-KW"/>
</dbReference>
<sequence>MTTPLSRRQFPSMTPATLPALSPVSSQSSNPPRHPTQTQFPPSNSSFSSSAAAKPSLYLDLLPPEILSQILHHLPSNDLQSLLKSRPSLKSISIMSKHFCPWRRRWDDFSSAYRIAFNELNFEKYQNMTVHKRQADGLNPSVQITQASQVHRRRQKRPKEIELEMKMQTLWECFGFPTPDIYKSSPTAGAYFPRMDDDTVFKAIENTDNITMGSMEYLRLKKLEGVDLGELKAGLEKRTTMPLEIVERVAKRKLTGGSDACTTWQIVTAYLFYTSLIPGDVEEVIKAATRREKTEFYDTGHQFILTEYFCFLRLMIALWDEQEKTRRVIQGEEPNHIFMEIQHRRILGSYLDECLRATFAMAKPMMKADSDPPTPLLTPQRIVILAERSLSEGFTLKSRRTGLDRGSSLGFSQMSLEIPNAPDTTSTLTAEQLKVVNTNVSPRELMKVRAYAGTGKTRCLVEYTKKRPDKNFLYIAYNKSLQLDAQGKFPANVTCKTVHALALSVLRHTAPIVSAAERQKNTLAPFWGNKEIIETLKLDTTDAAWSAFDAYAVFKYKRTSQNNTENASEQSTRKSRRNGGGGSSAQSTGASWKKKSPLPIYSIATAVKNTLSNFWNSGDDEIKDHHLSRKMMTKFGFKKETILQWANDIWTEIQAGTHPYLPHDTYLKLFHLNPAADDIAFQNYDIILLDEAQDSNACVSDIILRQQQRAGIIVVGDPYQRIYGFRGARNAPFNDVDYPPTITCHLTWSFRFGDNIARAANILLKAMGEEVLLNGARKDDAIYDYYSPFMQLLYNKPLDPPREHFVVIFRKNMTLVQYALAFQILHPNYKMVLKVKNNYKKETLFNNLRDGYRLFHGQRTRSTLLKDFDSWYELEVHVQSEDRDHAEQSDLELIFGLRSQFATPTFLDDLKNAEANIIDNEDEADVTLINTHQAKGREWDNVVLANDFIDFNDRGHVKYNSYYQEEAGVLYVALTRARKKLVVGEVGNWIHAKQGGIKHFVTFEDRRCSCCQDESPQTVDQKIILGAVRVMKYYSFTTALEKLPEEPHIRSVVCLACARNRLENGEWRTWWIGKSYLTAFAKMMTEAEISIQKATTDVIWSERSPWGENWEQDYRDESERVRNWFSTSFGW</sequence>
<dbReference type="GO" id="GO:0005634">
    <property type="term" value="C:nucleus"/>
    <property type="evidence" value="ECO:0007669"/>
    <property type="project" value="TreeGrafter"/>
</dbReference>
<feature type="compositionally biased region" description="Polar residues" evidence="9">
    <location>
        <begin position="1"/>
        <end position="15"/>
    </location>
</feature>
<keyword evidence="5" id="KW-0413">Isomerase</keyword>
<keyword evidence="2" id="KW-0378">Hydrolase</keyword>
<feature type="region of interest" description="Disordered" evidence="9">
    <location>
        <begin position="1"/>
        <end position="48"/>
    </location>
</feature>
<evidence type="ECO:0000256" key="5">
    <source>
        <dbReference type="ARBA" id="ARBA00023235"/>
    </source>
</evidence>
<evidence type="ECO:0000313" key="12">
    <source>
        <dbReference type="Proteomes" id="UP000018144"/>
    </source>
</evidence>
<dbReference type="Proteomes" id="UP000018144">
    <property type="component" value="Unassembled WGS sequence"/>
</dbReference>
<proteinExistence type="predicted"/>
<feature type="compositionally biased region" description="Polar residues" evidence="9">
    <location>
        <begin position="23"/>
        <end position="40"/>
    </location>
</feature>
<dbReference type="InterPro" id="IPR014016">
    <property type="entry name" value="UvrD-like_ATP-bd"/>
</dbReference>
<dbReference type="eggNOG" id="KOG2108">
    <property type="taxonomic scope" value="Eukaryota"/>
</dbReference>
<dbReference type="EMBL" id="HF936162">
    <property type="protein sequence ID" value="CCX33712.1"/>
    <property type="molecule type" value="Genomic_DNA"/>
</dbReference>
<evidence type="ECO:0000256" key="9">
    <source>
        <dbReference type="SAM" id="MobiDB-lite"/>
    </source>
</evidence>
<dbReference type="Pfam" id="PF00580">
    <property type="entry name" value="UvrD-helicase"/>
    <property type="match status" value="1"/>
</dbReference>
<dbReference type="GO" id="GO:0016787">
    <property type="term" value="F:hydrolase activity"/>
    <property type="evidence" value="ECO:0007669"/>
    <property type="project" value="UniProtKB-KW"/>
</dbReference>
<dbReference type="InterPro" id="IPR014017">
    <property type="entry name" value="DNA_helicase_UvrD-like_C"/>
</dbReference>
<evidence type="ECO:0000256" key="2">
    <source>
        <dbReference type="ARBA" id="ARBA00022801"/>
    </source>
</evidence>
<dbReference type="STRING" id="1076935.U4LUH7"/>
<protein>
    <recommendedName>
        <fullName evidence="7">DNA 3'-5' helicase</fullName>
        <ecNumber evidence="7">5.6.2.4</ecNumber>
    </recommendedName>
</protein>
<evidence type="ECO:0000256" key="1">
    <source>
        <dbReference type="ARBA" id="ARBA00022741"/>
    </source>
</evidence>
<dbReference type="GO" id="GO:0000724">
    <property type="term" value="P:double-strand break repair via homologous recombination"/>
    <property type="evidence" value="ECO:0007669"/>
    <property type="project" value="TreeGrafter"/>
</dbReference>
<comment type="catalytic activity">
    <reaction evidence="6">
        <text>Couples ATP hydrolysis with the unwinding of duplex DNA by translocating in the 3'-5' direction.</text>
        <dbReference type="EC" id="5.6.2.4"/>
    </reaction>
</comment>
<dbReference type="Pfam" id="PF13361">
    <property type="entry name" value="UvrD_C"/>
    <property type="match status" value="1"/>
</dbReference>
<evidence type="ECO:0000256" key="7">
    <source>
        <dbReference type="ARBA" id="ARBA00034808"/>
    </source>
</evidence>
<dbReference type="InterPro" id="IPR001810">
    <property type="entry name" value="F-box_dom"/>
</dbReference>
<dbReference type="PANTHER" id="PTHR11070">
    <property type="entry name" value="UVRD / RECB / PCRA DNA HELICASE FAMILY MEMBER"/>
    <property type="match status" value="1"/>
</dbReference>
<dbReference type="GO" id="GO:0031297">
    <property type="term" value="P:replication fork processing"/>
    <property type="evidence" value="ECO:0007669"/>
    <property type="project" value="TreeGrafter"/>
</dbReference>
<dbReference type="SUPFAM" id="SSF52540">
    <property type="entry name" value="P-loop containing nucleoside triphosphate hydrolases"/>
    <property type="match status" value="1"/>
</dbReference>
<keyword evidence="3 11" id="KW-0347">Helicase</keyword>
<dbReference type="GO" id="GO:0003677">
    <property type="term" value="F:DNA binding"/>
    <property type="evidence" value="ECO:0007669"/>
    <property type="project" value="InterPro"/>
</dbReference>
<dbReference type="AlphaFoldDB" id="U4LUH7"/>
<feature type="region of interest" description="Disordered" evidence="9">
    <location>
        <begin position="562"/>
        <end position="593"/>
    </location>
</feature>
<evidence type="ECO:0000256" key="8">
    <source>
        <dbReference type="ARBA" id="ARBA00048988"/>
    </source>
</evidence>
<gene>
    <name evidence="11" type="ORF">PCON_01650</name>
</gene>
<keyword evidence="1" id="KW-0547">Nucleotide-binding</keyword>
<reference evidence="11 12" key="1">
    <citation type="journal article" date="2013" name="PLoS Genet.">
        <title>The genome and development-dependent transcriptomes of Pyronema confluens: a window into fungal evolution.</title>
        <authorList>
            <person name="Traeger S."/>
            <person name="Altegoer F."/>
            <person name="Freitag M."/>
            <person name="Gabaldon T."/>
            <person name="Kempken F."/>
            <person name="Kumar A."/>
            <person name="Marcet-Houben M."/>
            <person name="Poggeler S."/>
            <person name="Stajich J.E."/>
            <person name="Nowrousian M."/>
        </authorList>
    </citation>
    <scope>NUCLEOTIDE SEQUENCE [LARGE SCALE GENOMIC DNA]</scope>
    <source>
        <strain evidence="12">CBS 100304</strain>
        <tissue evidence="11">Vegetative mycelium</tissue>
    </source>
</reference>
<dbReference type="PROSITE" id="PS50181">
    <property type="entry name" value="FBOX"/>
    <property type="match status" value="1"/>
</dbReference>
<evidence type="ECO:0000313" key="11">
    <source>
        <dbReference type="EMBL" id="CCX33712.1"/>
    </source>
</evidence>
<keyword evidence="4" id="KW-0067">ATP-binding</keyword>
<dbReference type="EC" id="5.6.2.4" evidence="7"/>
<comment type="catalytic activity">
    <reaction evidence="8">
        <text>ATP + H2O = ADP + phosphate + H(+)</text>
        <dbReference type="Rhea" id="RHEA:13065"/>
        <dbReference type="ChEBI" id="CHEBI:15377"/>
        <dbReference type="ChEBI" id="CHEBI:15378"/>
        <dbReference type="ChEBI" id="CHEBI:30616"/>
        <dbReference type="ChEBI" id="CHEBI:43474"/>
        <dbReference type="ChEBI" id="CHEBI:456216"/>
        <dbReference type="EC" id="5.6.2.4"/>
    </reaction>
</comment>
<organism evidence="11 12">
    <name type="scientific">Pyronema omphalodes (strain CBS 100304)</name>
    <name type="common">Pyronema confluens</name>
    <dbReference type="NCBI Taxonomy" id="1076935"/>
    <lineage>
        <taxon>Eukaryota</taxon>
        <taxon>Fungi</taxon>
        <taxon>Dikarya</taxon>
        <taxon>Ascomycota</taxon>
        <taxon>Pezizomycotina</taxon>
        <taxon>Pezizomycetes</taxon>
        <taxon>Pezizales</taxon>
        <taxon>Pyronemataceae</taxon>
        <taxon>Pyronema</taxon>
    </lineage>
</organism>
<dbReference type="OrthoDB" id="1470711at2759"/>
<evidence type="ECO:0000256" key="4">
    <source>
        <dbReference type="ARBA" id="ARBA00022840"/>
    </source>
</evidence>
<feature type="domain" description="F-box" evidence="10">
    <location>
        <begin position="56"/>
        <end position="109"/>
    </location>
</feature>
<dbReference type="PANTHER" id="PTHR11070:SF30">
    <property type="entry name" value="F-BOX DNA HELICASE 1"/>
    <property type="match status" value="1"/>
</dbReference>
<dbReference type="InterPro" id="IPR000212">
    <property type="entry name" value="DNA_helicase_UvrD/REP"/>
</dbReference>
<accession>U4LUH7</accession>
<name>U4LUH7_PYROM</name>
<dbReference type="InterPro" id="IPR027417">
    <property type="entry name" value="P-loop_NTPase"/>
</dbReference>
<dbReference type="GO" id="GO:0043138">
    <property type="term" value="F:3'-5' DNA helicase activity"/>
    <property type="evidence" value="ECO:0007669"/>
    <property type="project" value="UniProtKB-EC"/>
</dbReference>
<dbReference type="Gene3D" id="3.40.50.300">
    <property type="entry name" value="P-loop containing nucleotide triphosphate hydrolases"/>
    <property type="match status" value="2"/>
</dbReference>
<keyword evidence="12" id="KW-1185">Reference proteome</keyword>
<evidence type="ECO:0000256" key="3">
    <source>
        <dbReference type="ARBA" id="ARBA00022806"/>
    </source>
</evidence>
<evidence type="ECO:0000259" key="10">
    <source>
        <dbReference type="PROSITE" id="PS50181"/>
    </source>
</evidence>
<evidence type="ECO:0000256" key="6">
    <source>
        <dbReference type="ARBA" id="ARBA00034617"/>
    </source>
</evidence>